<dbReference type="KEGG" id="mmaa:FR932_10545"/>
<dbReference type="OrthoDB" id="3252676at2"/>
<feature type="domain" description="HTH lysR-type" evidence="5">
    <location>
        <begin position="1"/>
        <end position="60"/>
    </location>
</feature>
<dbReference type="CDD" id="cd05466">
    <property type="entry name" value="PBP2_LTTR_substrate"/>
    <property type="match status" value="1"/>
</dbReference>
<keyword evidence="3" id="KW-0238">DNA-binding</keyword>
<keyword evidence="2" id="KW-0805">Transcription regulation</keyword>
<dbReference type="Pfam" id="PF00126">
    <property type="entry name" value="HTH_1"/>
    <property type="match status" value="1"/>
</dbReference>
<dbReference type="PANTHER" id="PTHR30126:SF91">
    <property type="entry name" value="LYSR FAMILY TRANSCRIPTIONAL REGULATOR"/>
    <property type="match status" value="1"/>
</dbReference>
<proteinExistence type="inferred from homology"/>
<reference evidence="6 7" key="1">
    <citation type="submission" date="2019-09" db="EMBL/GenBank/DDBJ databases">
        <title>Hybrid Assembly of the complete Genome of the Deep-Sea Bacterium Moritella marina from long Nanopore and Illumina reads.</title>
        <authorList>
            <person name="Magin S."/>
            <person name="Georgoulis A."/>
            <person name="Papadimitriou K."/>
            <person name="Iliakis G."/>
            <person name="Vorgias C.E."/>
        </authorList>
    </citation>
    <scope>NUCLEOTIDE SEQUENCE [LARGE SCALE GENOMIC DNA]</scope>
    <source>
        <strain evidence="6 7">MP-1</strain>
    </source>
</reference>
<evidence type="ECO:0000256" key="2">
    <source>
        <dbReference type="ARBA" id="ARBA00023015"/>
    </source>
</evidence>
<dbReference type="Pfam" id="PF03466">
    <property type="entry name" value="LysR_substrate"/>
    <property type="match status" value="1"/>
</dbReference>
<accession>A0A5J6WLF0</accession>
<dbReference type="InterPro" id="IPR005119">
    <property type="entry name" value="LysR_subst-bd"/>
</dbReference>
<dbReference type="GO" id="GO:0000976">
    <property type="term" value="F:transcription cis-regulatory region binding"/>
    <property type="evidence" value="ECO:0007669"/>
    <property type="project" value="TreeGrafter"/>
</dbReference>
<dbReference type="PANTHER" id="PTHR30126">
    <property type="entry name" value="HTH-TYPE TRANSCRIPTIONAL REGULATOR"/>
    <property type="match status" value="1"/>
</dbReference>
<name>A0A5J6WLF0_MORMI</name>
<organism evidence="6 7">
    <name type="scientific">Moritella marina ATCC 15381</name>
    <dbReference type="NCBI Taxonomy" id="1202962"/>
    <lineage>
        <taxon>Bacteria</taxon>
        <taxon>Pseudomonadati</taxon>
        <taxon>Pseudomonadota</taxon>
        <taxon>Gammaproteobacteria</taxon>
        <taxon>Alteromonadales</taxon>
        <taxon>Moritellaceae</taxon>
        <taxon>Moritella</taxon>
    </lineage>
</organism>
<dbReference type="InterPro" id="IPR036388">
    <property type="entry name" value="WH-like_DNA-bd_sf"/>
</dbReference>
<dbReference type="EMBL" id="CP044399">
    <property type="protein sequence ID" value="QFI38254.1"/>
    <property type="molecule type" value="Genomic_DNA"/>
</dbReference>
<dbReference type="PRINTS" id="PR00039">
    <property type="entry name" value="HTHLYSR"/>
</dbReference>
<dbReference type="AlphaFoldDB" id="A0A5J6WLF0"/>
<sequence>MNWTVDQLEAFVTAVKLGSFSAAARHLGKAQSRVSTAIANLETDLNIILFDRSARLPVLTLAGEDMYAEAEAVLQQCQRLQSRALTVSGGEEISLTIAMDEASPITAFQHLFTDIAKQFPLLKINIISGSQADIAKWVDEKKADLGILFHLKTQLDSLEFMSIGKFSQSLIVAPEHPLAKIREPKIEQLNQFRELVIRDRTGTTQAKAISPNHWHIDSYYYITELVIRGIGWALVPEHVANIHWYKGALVELSTTHITEPLLIEMGIVKRRDQATGPVMNWIYQALSQGVTK</sequence>
<evidence type="ECO:0000259" key="5">
    <source>
        <dbReference type="PROSITE" id="PS50931"/>
    </source>
</evidence>
<evidence type="ECO:0000256" key="3">
    <source>
        <dbReference type="ARBA" id="ARBA00023125"/>
    </source>
</evidence>
<evidence type="ECO:0000256" key="4">
    <source>
        <dbReference type="ARBA" id="ARBA00023163"/>
    </source>
</evidence>
<dbReference type="RefSeq" id="WP_019440583.1">
    <property type="nucleotide sequence ID" value="NZ_ALOE01000009.1"/>
</dbReference>
<dbReference type="Gene3D" id="1.10.10.10">
    <property type="entry name" value="Winged helix-like DNA-binding domain superfamily/Winged helix DNA-binding domain"/>
    <property type="match status" value="1"/>
</dbReference>
<evidence type="ECO:0000313" key="7">
    <source>
        <dbReference type="Proteomes" id="UP000327424"/>
    </source>
</evidence>
<dbReference type="SUPFAM" id="SSF53850">
    <property type="entry name" value="Periplasmic binding protein-like II"/>
    <property type="match status" value="1"/>
</dbReference>
<keyword evidence="4" id="KW-0804">Transcription</keyword>
<dbReference type="InterPro" id="IPR000847">
    <property type="entry name" value="LysR_HTH_N"/>
</dbReference>
<dbReference type="Gene3D" id="3.40.190.290">
    <property type="match status" value="1"/>
</dbReference>
<dbReference type="Proteomes" id="UP000327424">
    <property type="component" value="Chromosome"/>
</dbReference>
<keyword evidence="7" id="KW-1185">Reference proteome</keyword>
<dbReference type="FunFam" id="1.10.10.10:FF:000001">
    <property type="entry name" value="LysR family transcriptional regulator"/>
    <property type="match status" value="1"/>
</dbReference>
<evidence type="ECO:0000256" key="1">
    <source>
        <dbReference type="ARBA" id="ARBA00009437"/>
    </source>
</evidence>
<dbReference type="PROSITE" id="PS50931">
    <property type="entry name" value="HTH_LYSR"/>
    <property type="match status" value="1"/>
</dbReference>
<evidence type="ECO:0000313" key="6">
    <source>
        <dbReference type="EMBL" id="QFI38254.1"/>
    </source>
</evidence>
<dbReference type="InterPro" id="IPR036390">
    <property type="entry name" value="WH_DNA-bd_sf"/>
</dbReference>
<comment type="similarity">
    <text evidence="1">Belongs to the LysR transcriptional regulatory family.</text>
</comment>
<gene>
    <name evidence="6" type="ORF">FR932_10545</name>
</gene>
<protein>
    <submittedName>
        <fullName evidence="6">LysR family transcriptional regulator</fullName>
    </submittedName>
</protein>
<dbReference type="GO" id="GO:0003700">
    <property type="term" value="F:DNA-binding transcription factor activity"/>
    <property type="evidence" value="ECO:0007669"/>
    <property type="project" value="InterPro"/>
</dbReference>
<dbReference type="SUPFAM" id="SSF46785">
    <property type="entry name" value="Winged helix' DNA-binding domain"/>
    <property type="match status" value="1"/>
</dbReference>